<reference evidence="4 5" key="1">
    <citation type="journal article" date="2004" name="Science">
        <title>The Ashbya gossypii genome as a tool for mapping the ancient Saccharomyces cerevisiae genome.</title>
        <authorList>
            <person name="Dietrich F.S."/>
            <person name="Voegeli S."/>
            <person name="Brachat S."/>
            <person name="Lerch A."/>
            <person name="Gates K."/>
            <person name="Steiner S."/>
            <person name="Mohr C."/>
            <person name="Pohlmann R."/>
            <person name="Luedi P."/>
            <person name="Choi S."/>
            <person name="Wing R.A."/>
            <person name="Flavier A."/>
            <person name="Gaffney T.D."/>
            <person name="Philippsen P."/>
        </authorList>
    </citation>
    <scope>NUCLEOTIDE SEQUENCE [LARGE SCALE GENOMIC DNA]</scope>
    <source>
        <strain evidence="5">ATCC 10895 / CBS 109.51 / FGSC 9923 / NRRL Y-1056</strain>
    </source>
</reference>
<dbReference type="eggNOG" id="KOG2273">
    <property type="taxonomic scope" value="Eukaryota"/>
</dbReference>
<dbReference type="Proteomes" id="UP000000591">
    <property type="component" value="Chromosome V"/>
</dbReference>
<dbReference type="EMBL" id="AE016818">
    <property type="protein sequence ID" value="AAS52364.1"/>
    <property type="molecule type" value="Genomic_DNA"/>
</dbReference>
<organism evidence="4 5">
    <name type="scientific">Eremothecium gossypii (strain ATCC 10895 / CBS 109.51 / FGSC 9923 / NRRL Y-1056)</name>
    <name type="common">Yeast</name>
    <name type="synonym">Ashbya gossypii</name>
    <dbReference type="NCBI Taxonomy" id="284811"/>
    <lineage>
        <taxon>Eukaryota</taxon>
        <taxon>Fungi</taxon>
        <taxon>Dikarya</taxon>
        <taxon>Ascomycota</taxon>
        <taxon>Saccharomycotina</taxon>
        <taxon>Saccharomycetes</taxon>
        <taxon>Saccharomycetales</taxon>
        <taxon>Saccharomycetaceae</taxon>
        <taxon>Eremothecium</taxon>
    </lineage>
</organism>
<dbReference type="FunCoup" id="Q758V6">
    <property type="interactions" value="33"/>
</dbReference>
<dbReference type="KEGG" id="ago:AGOS_AEL320W"/>
<dbReference type="InterPro" id="IPR024554">
    <property type="entry name" value="LEC1-like_C"/>
</dbReference>
<evidence type="ECO:0000313" key="5">
    <source>
        <dbReference type="Proteomes" id="UP000000591"/>
    </source>
</evidence>
<dbReference type="Pfam" id="PF12828">
    <property type="entry name" value="PXB"/>
    <property type="match status" value="1"/>
</dbReference>
<evidence type="ECO:0000259" key="3">
    <source>
        <dbReference type="Pfam" id="PF12828"/>
    </source>
</evidence>
<gene>
    <name evidence="4" type="ORF">AGOS_AEL320W</name>
</gene>
<name>Q758V6_EREGS</name>
<dbReference type="OrthoDB" id="2117459at2759"/>
<evidence type="ECO:0000313" key="4">
    <source>
        <dbReference type="EMBL" id="AAS52364.1"/>
    </source>
</evidence>
<dbReference type="PANTHER" id="PTHR47185">
    <property type="entry name" value="PX DOMAIN-CONTAINING PROTEIN YPR097W"/>
    <property type="match status" value="1"/>
</dbReference>
<dbReference type="InterPro" id="IPR024555">
    <property type="entry name" value="PX-associated"/>
</dbReference>
<dbReference type="STRING" id="284811.Q758V6"/>
<feature type="domain" description="PX-associated" evidence="3">
    <location>
        <begin position="2"/>
        <end position="157"/>
    </location>
</feature>
<feature type="domain" description="PX" evidence="2">
    <location>
        <begin position="485"/>
        <end position="836"/>
    </location>
</feature>
<dbReference type="Pfam" id="PF12825">
    <property type="entry name" value="DUF3818"/>
    <property type="match status" value="1"/>
</dbReference>
<dbReference type="SUPFAM" id="SSF64268">
    <property type="entry name" value="PX domain"/>
    <property type="match status" value="1"/>
</dbReference>
<dbReference type="HOGENOM" id="CLU_007739_1_0_1"/>
<feature type="region of interest" description="Disordered" evidence="1">
    <location>
        <begin position="338"/>
        <end position="379"/>
    </location>
</feature>
<dbReference type="GO" id="GO:0035091">
    <property type="term" value="F:phosphatidylinositol binding"/>
    <property type="evidence" value="ECO:0000318"/>
    <property type="project" value="GO_Central"/>
</dbReference>
<dbReference type="RefSeq" id="NP_984540.1">
    <property type="nucleotide sequence ID" value="NM_209893.2"/>
</dbReference>
<feature type="compositionally biased region" description="Polar residues" evidence="1">
    <location>
        <begin position="363"/>
        <end position="379"/>
    </location>
</feature>
<dbReference type="Gene3D" id="3.30.1520.10">
    <property type="entry name" value="Phox-like domain"/>
    <property type="match status" value="1"/>
</dbReference>
<evidence type="ECO:0000256" key="1">
    <source>
        <dbReference type="SAM" id="MobiDB-lite"/>
    </source>
</evidence>
<dbReference type="OMA" id="MGWLEGI"/>
<sequence>MSTQLDPTEEHYLKRELLRLELNTEFGQFNDAEALRMFGAPFSADAPRKHGGGGLKGSLPLSLKRRLGGKSGGHETAHVADTEFPLLRHFLHTVVMTCPLLSQDLAASSHFWQSKVQAFFEHFMSMPFSSSYDREELTKRRKLAIKMSKLVLLFYNSGVGARQEQQYYAALEPLNLPTGDMQGGLGQFIMPTRESIQYAITQEPVYFNGIDINVIAVVDEECLLGDSLAHASSQQSWIKSAFNIPSRMLSRLAEAGMPRRKVFLIKVQREGSQGEFQYVARHYDDLKHLYASLRKEFPGKKIPALIEENRIPICISKQPFDTKFKSAGSGNQTDVDCILGADPLDQQPSPPSVSSLYRGYENSRGSVSNGDADEQTTSSDASSTSYIILEMEAMRTALRQYLRAICQDAEVSASLSLTKFLFKRTIDKRAFTPEILEDIESRELMDVYNLENQVKFQKMAFDRTVKLQSSLKSLKDTILQDNDYIMRLFREFKEKEDPSDLSEPLRDFFEWCKIYISATTYQVFLGNDNCYDFYYHVRRLHKLMPYTVMSKIMKYTNPMSIMKTMMDLFMARPFGGQSLLQTIFSNILSDDLKVQEKMIEDLEMYVTSETIHGSEVARVLQKCIFDNEQGEYIDMDAVYEFAKAKDLPLVLVILMQCHKTKLLSSTALEEVKNSFKYWKTMKSMELSMVSTNSSITDCPGLYFSHIKELLHIYIKERDIRVMKLLWQESELPALLKSIVSLFYEPLVKLFKVARVDVAMANFEKFMDELISLLDDVITGKHGLATRVNVVEKIHGLVDKHEDIFYKFIHEIYVNDTENIFEGLITWISDVSAFLQNSKWGEVSERVDLMALLHAHSDIVDVPTLRKQLADMVDQKRKAQEIYSKIVNLKAATADSKGDGSLQQRIDDGWKQMNNAVLPQDAINFGIDDRDLVDLDIDVGDFDYLHNEEQELQDEYRTILNKQVDTSEIERFNKLVFRNTLKELLNV</sequence>
<dbReference type="PANTHER" id="PTHR47185:SF1">
    <property type="entry name" value="PX DOMAIN-CONTAINING PROTEIN YPR097W"/>
    <property type="match status" value="1"/>
</dbReference>
<dbReference type="InterPro" id="IPR047168">
    <property type="entry name" value="LEC1-like"/>
</dbReference>
<dbReference type="AlphaFoldDB" id="Q758V6"/>
<dbReference type="InParanoid" id="Q758V6"/>
<proteinExistence type="predicted"/>
<accession>Q758V6</accession>
<dbReference type="CDD" id="cd06869">
    <property type="entry name" value="PX_UP2_fungi"/>
    <property type="match status" value="1"/>
</dbReference>
<keyword evidence="5" id="KW-1185">Reference proteome</keyword>
<evidence type="ECO:0000259" key="2">
    <source>
        <dbReference type="Pfam" id="PF12825"/>
    </source>
</evidence>
<protein>
    <submittedName>
        <fullName evidence="4">AEL320Wp</fullName>
    </submittedName>
</protein>
<dbReference type="InterPro" id="IPR036871">
    <property type="entry name" value="PX_dom_sf"/>
</dbReference>
<reference evidence="5" key="2">
    <citation type="journal article" date="2013" name="G3 (Bethesda)">
        <title>Genomes of Ashbya fungi isolated from insects reveal four mating-type loci, numerous translocations, lack of transposons, and distinct gene duplications.</title>
        <authorList>
            <person name="Dietrich F.S."/>
            <person name="Voegeli S."/>
            <person name="Kuo S."/>
            <person name="Philippsen P."/>
        </authorList>
    </citation>
    <scope>GENOME REANNOTATION</scope>
    <source>
        <strain evidence="5">ATCC 10895 / CBS 109.51 / FGSC 9923 / NRRL Y-1056</strain>
    </source>
</reference>
<dbReference type="GeneID" id="4620710"/>